<comment type="caution">
    <text evidence="2">The sequence shown here is derived from an EMBL/GenBank/DDBJ whole genome shotgun (WGS) entry which is preliminary data.</text>
</comment>
<dbReference type="EMBL" id="CAJHJF010006170">
    <property type="protein sequence ID" value="CAD6954712.1"/>
    <property type="molecule type" value="Genomic_DNA"/>
</dbReference>
<evidence type="ECO:0000313" key="3">
    <source>
        <dbReference type="Proteomes" id="UP000836404"/>
    </source>
</evidence>
<reference evidence="2 3" key="1">
    <citation type="submission" date="2020-10" db="EMBL/GenBank/DDBJ databases">
        <authorList>
            <person name="Sedaghatjoo S."/>
        </authorList>
    </citation>
    <scope>NUCLEOTIDE SEQUENCE [LARGE SCALE GENOMIC DNA]</scope>
    <source>
        <strain evidence="2 3">LLFL</strain>
    </source>
</reference>
<sequence>MVSDYLSKLSGEYPEAFTTLEDEVCDPCRREDEDGQLSFHGEPLTIVESQATDVAAGDEIMGWHEAYLLDRTFSDVVAHPERYENLYRWDSDTGRLHVTRAGEPELLAVPDSKREEVMRQGHDSVGHQGTRYTAQAIRRHYWWPSLVKDVVNFCAECDSCQRSKSSSQQPAGFLRALTIPRGA</sequence>
<gene>
    <name evidence="2" type="ORF">JKILLFL_G7879</name>
</gene>
<dbReference type="Pfam" id="PF17921">
    <property type="entry name" value="Integrase_H2C2"/>
    <property type="match status" value="1"/>
</dbReference>
<keyword evidence="3" id="KW-1185">Reference proteome</keyword>
<dbReference type="InterPro" id="IPR041588">
    <property type="entry name" value="Integrase_H2C2"/>
</dbReference>
<dbReference type="Gene3D" id="1.10.340.70">
    <property type="match status" value="1"/>
</dbReference>
<dbReference type="Proteomes" id="UP000836404">
    <property type="component" value="Unassembled WGS sequence"/>
</dbReference>
<dbReference type="FunFam" id="1.10.340.70:FF:000001">
    <property type="entry name" value="Retrovirus-related Pol polyprotein from transposon gypsy-like Protein"/>
    <property type="match status" value="1"/>
</dbReference>
<accession>A0A9N8QL66</accession>
<dbReference type="InterPro" id="IPR052160">
    <property type="entry name" value="Gypsy_RT_Integrase-like"/>
</dbReference>
<proteinExistence type="predicted"/>
<name>A0A9N8QL66_9BASI</name>
<feature type="domain" description="Integrase zinc-binding" evidence="1">
    <location>
        <begin position="109"/>
        <end position="165"/>
    </location>
</feature>
<evidence type="ECO:0000313" key="2">
    <source>
        <dbReference type="EMBL" id="CAD6954712.1"/>
    </source>
</evidence>
<dbReference type="AlphaFoldDB" id="A0A9N8QL66"/>
<evidence type="ECO:0000259" key="1">
    <source>
        <dbReference type="Pfam" id="PF17921"/>
    </source>
</evidence>
<organism evidence="2 3">
    <name type="scientific">Tilletia laevis</name>
    <dbReference type="NCBI Taxonomy" id="157183"/>
    <lineage>
        <taxon>Eukaryota</taxon>
        <taxon>Fungi</taxon>
        <taxon>Dikarya</taxon>
        <taxon>Basidiomycota</taxon>
        <taxon>Ustilaginomycotina</taxon>
        <taxon>Exobasidiomycetes</taxon>
        <taxon>Tilletiales</taxon>
        <taxon>Tilletiaceae</taxon>
        <taxon>Tilletia</taxon>
    </lineage>
</organism>
<dbReference type="PANTHER" id="PTHR47266">
    <property type="entry name" value="ENDONUCLEASE-RELATED"/>
    <property type="match status" value="1"/>
</dbReference>
<protein>
    <recommendedName>
        <fullName evidence="1">Integrase zinc-binding domain-containing protein</fullName>
    </recommendedName>
</protein>